<dbReference type="OrthoDB" id="9342562at2"/>
<evidence type="ECO:0000313" key="1">
    <source>
        <dbReference type="EMBL" id="OYD51281.1"/>
    </source>
</evidence>
<dbReference type="RefSeq" id="WP_094287222.1">
    <property type="nucleotide sequence ID" value="NZ_NOIG01000004.1"/>
</dbReference>
<keyword evidence="2" id="KW-1185">Reference proteome</keyword>
<dbReference type="InterPro" id="IPR010342">
    <property type="entry name" value="DUF938"/>
</dbReference>
<dbReference type="InterPro" id="IPR029063">
    <property type="entry name" value="SAM-dependent_MTases_sf"/>
</dbReference>
<dbReference type="Proteomes" id="UP000215441">
    <property type="component" value="Unassembled WGS sequence"/>
</dbReference>
<keyword evidence="1" id="KW-0808">Transferase</keyword>
<dbReference type="AlphaFoldDB" id="A0A235EQG2"/>
<dbReference type="PANTHER" id="PTHR20974">
    <property type="entry name" value="UPF0585 PROTEIN CG18661"/>
    <property type="match status" value="1"/>
</dbReference>
<protein>
    <submittedName>
        <fullName evidence="1">SAM-dependent methyltransferase</fullName>
    </submittedName>
</protein>
<gene>
    <name evidence="1" type="ORF">CBY09_05495</name>
</gene>
<organism evidence="1 2">
    <name type="scientific">Acidovorax kalamii</name>
    <dbReference type="NCBI Taxonomy" id="2004485"/>
    <lineage>
        <taxon>Bacteria</taxon>
        <taxon>Pseudomonadati</taxon>
        <taxon>Pseudomonadota</taxon>
        <taxon>Betaproteobacteria</taxon>
        <taxon>Burkholderiales</taxon>
        <taxon>Comamonadaceae</taxon>
        <taxon>Acidovorax</taxon>
    </lineage>
</organism>
<dbReference type="Pfam" id="PF06080">
    <property type="entry name" value="DUF938"/>
    <property type="match status" value="1"/>
</dbReference>
<dbReference type="EMBL" id="NOIG01000004">
    <property type="protein sequence ID" value="OYD51281.1"/>
    <property type="molecule type" value="Genomic_DNA"/>
</dbReference>
<proteinExistence type="predicted"/>
<keyword evidence="1" id="KW-0489">Methyltransferase</keyword>
<name>A0A235EQG2_9BURK</name>
<evidence type="ECO:0000313" key="2">
    <source>
        <dbReference type="Proteomes" id="UP000215441"/>
    </source>
</evidence>
<sequence length="212" mass="22503">MSNALLQHSPAAERNQGPILAQLLALLAPAGAALEIASGTGQHAAHFAAALPGWTWQPTDLQDTHFGSITGWAAQAGARNMQEPRRLDVLHDRWPSEGPAFVAASFDLVYCANMLHIAPWACCTGLMQGAARHLAPGGRLVTYGPYLEDGIPTAPGNLAFDASLRTQDAAWGIRRIEDVTTVAAQAGLQLAARHAMPANNLLLVWTHAARQP</sequence>
<dbReference type="PANTHER" id="PTHR20974:SF0">
    <property type="entry name" value="UPF0585 PROTEIN CG18661"/>
    <property type="match status" value="1"/>
</dbReference>
<dbReference type="Gene3D" id="3.40.50.150">
    <property type="entry name" value="Vaccinia Virus protein VP39"/>
    <property type="match status" value="1"/>
</dbReference>
<comment type="caution">
    <text evidence="1">The sequence shown here is derived from an EMBL/GenBank/DDBJ whole genome shotgun (WGS) entry which is preliminary data.</text>
</comment>
<dbReference type="GO" id="GO:0032259">
    <property type="term" value="P:methylation"/>
    <property type="evidence" value="ECO:0007669"/>
    <property type="project" value="UniProtKB-KW"/>
</dbReference>
<dbReference type="GO" id="GO:0008168">
    <property type="term" value="F:methyltransferase activity"/>
    <property type="evidence" value="ECO:0007669"/>
    <property type="project" value="UniProtKB-KW"/>
</dbReference>
<reference evidence="1 2" key="1">
    <citation type="submission" date="2017-07" db="EMBL/GenBank/DDBJ databases">
        <title>Acidovorax KNDSW TSA 6 genome sequence and assembly.</title>
        <authorList>
            <person name="Mayilraj S."/>
        </authorList>
    </citation>
    <scope>NUCLEOTIDE SEQUENCE [LARGE SCALE GENOMIC DNA]</scope>
    <source>
        <strain evidence="1 2">KNDSW-TSA6</strain>
    </source>
</reference>
<dbReference type="SUPFAM" id="SSF53335">
    <property type="entry name" value="S-adenosyl-L-methionine-dependent methyltransferases"/>
    <property type="match status" value="1"/>
</dbReference>
<accession>A0A235EQG2</accession>